<keyword evidence="6" id="KW-1185">Reference proteome</keyword>
<feature type="compositionally biased region" description="Polar residues" evidence="2">
    <location>
        <begin position="111"/>
        <end position="128"/>
    </location>
</feature>
<dbReference type="Pfam" id="PF00169">
    <property type="entry name" value="PH"/>
    <property type="match status" value="1"/>
</dbReference>
<keyword evidence="1" id="KW-0175">Coiled coil</keyword>
<dbReference type="Pfam" id="PF01369">
    <property type="entry name" value="Sec7"/>
    <property type="match status" value="1"/>
</dbReference>
<dbReference type="OrthoDB" id="430364at2759"/>
<feature type="compositionally biased region" description="Low complexity" evidence="2">
    <location>
        <begin position="1189"/>
        <end position="1201"/>
    </location>
</feature>
<dbReference type="Proteomes" id="UP000267821">
    <property type="component" value="Unassembled WGS sequence"/>
</dbReference>
<evidence type="ECO:0000259" key="3">
    <source>
        <dbReference type="PROSITE" id="PS50003"/>
    </source>
</evidence>
<dbReference type="InterPro" id="IPR011993">
    <property type="entry name" value="PH-like_dom_sf"/>
</dbReference>
<dbReference type="SUPFAM" id="SSF50729">
    <property type="entry name" value="PH domain-like"/>
    <property type="match status" value="1"/>
</dbReference>
<dbReference type="InterPro" id="IPR023394">
    <property type="entry name" value="Sec7_C_sf"/>
</dbReference>
<dbReference type="PROSITE" id="PS50190">
    <property type="entry name" value="SEC7"/>
    <property type="match status" value="1"/>
</dbReference>
<dbReference type="AlphaFoldDB" id="A0A3N4L6I6"/>
<dbReference type="PROSITE" id="PS50003">
    <property type="entry name" value="PH_DOMAIN"/>
    <property type="match status" value="1"/>
</dbReference>
<feature type="coiled-coil region" evidence="1">
    <location>
        <begin position="861"/>
        <end position="888"/>
    </location>
</feature>
<dbReference type="SMART" id="SM00222">
    <property type="entry name" value="Sec7"/>
    <property type="match status" value="1"/>
</dbReference>
<evidence type="ECO:0000313" key="6">
    <source>
        <dbReference type="Proteomes" id="UP000267821"/>
    </source>
</evidence>
<gene>
    <name evidence="5" type="ORF">L211DRAFT_854097</name>
</gene>
<evidence type="ECO:0000313" key="5">
    <source>
        <dbReference type="EMBL" id="RPB18497.1"/>
    </source>
</evidence>
<feature type="region of interest" description="Disordered" evidence="2">
    <location>
        <begin position="1026"/>
        <end position="1146"/>
    </location>
</feature>
<proteinExistence type="predicted"/>
<dbReference type="CDD" id="cd00171">
    <property type="entry name" value="Sec7"/>
    <property type="match status" value="1"/>
</dbReference>
<dbReference type="SUPFAM" id="SSF48425">
    <property type="entry name" value="Sec7 domain"/>
    <property type="match status" value="1"/>
</dbReference>
<dbReference type="PANTHER" id="PTHR10663">
    <property type="entry name" value="GUANYL-NUCLEOTIDE EXCHANGE FACTOR"/>
    <property type="match status" value="1"/>
</dbReference>
<dbReference type="InterPro" id="IPR035999">
    <property type="entry name" value="Sec7_dom_sf"/>
</dbReference>
<protein>
    <submittedName>
        <fullName evidence="5">Uncharacterized protein</fullName>
    </submittedName>
</protein>
<dbReference type="PANTHER" id="PTHR10663:SF405">
    <property type="entry name" value="ARF GUANINE NUCLEOTIDE EXCHANGE FACTOR SYT1"/>
    <property type="match status" value="1"/>
</dbReference>
<reference evidence="5 6" key="1">
    <citation type="journal article" date="2018" name="Nat. Ecol. Evol.">
        <title>Pezizomycetes genomes reveal the molecular basis of ectomycorrhizal truffle lifestyle.</title>
        <authorList>
            <person name="Murat C."/>
            <person name="Payen T."/>
            <person name="Noel B."/>
            <person name="Kuo A."/>
            <person name="Morin E."/>
            <person name="Chen J."/>
            <person name="Kohler A."/>
            <person name="Krizsan K."/>
            <person name="Balestrini R."/>
            <person name="Da Silva C."/>
            <person name="Montanini B."/>
            <person name="Hainaut M."/>
            <person name="Levati E."/>
            <person name="Barry K.W."/>
            <person name="Belfiori B."/>
            <person name="Cichocki N."/>
            <person name="Clum A."/>
            <person name="Dockter R.B."/>
            <person name="Fauchery L."/>
            <person name="Guy J."/>
            <person name="Iotti M."/>
            <person name="Le Tacon F."/>
            <person name="Lindquist E.A."/>
            <person name="Lipzen A."/>
            <person name="Malagnac F."/>
            <person name="Mello A."/>
            <person name="Molinier V."/>
            <person name="Miyauchi S."/>
            <person name="Poulain J."/>
            <person name="Riccioni C."/>
            <person name="Rubini A."/>
            <person name="Sitrit Y."/>
            <person name="Splivallo R."/>
            <person name="Traeger S."/>
            <person name="Wang M."/>
            <person name="Zifcakova L."/>
            <person name="Wipf D."/>
            <person name="Zambonelli A."/>
            <person name="Paolocci F."/>
            <person name="Nowrousian M."/>
            <person name="Ottonello S."/>
            <person name="Baldrian P."/>
            <person name="Spatafora J.W."/>
            <person name="Henrissat B."/>
            <person name="Nagy L.G."/>
            <person name="Aury J.M."/>
            <person name="Wincker P."/>
            <person name="Grigoriev I.V."/>
            <person name="Bonfante P."/>
            <person name="Martin F.M."/>
        </authorList>
    </citation>
    <scope>NUCLEOTIDE SEQUENCE [LARGE SCALE GENOMIC DNA]</scope>
    <source>
        <strain evidence="5 6">ATCC MYA-4762</strain>
    </source>
</reference>
<sequence>MDSMLGIHRKSESNLKRPDAEETSASNPPATRKSGRLLGPPVVENNPPRRTFSLLRLRNISDPSLGHKARKYEQKNHHPPLPNPPSIIRTSPSLEVRSHTPSRGYFRTKSADNSHTIPPSTAPSSRASFSRIREGASHSNSPMRMSRVTFDEPQRPGVIASEPSMSHPPPYDDHGNTLSIPAPRLSESSRSTASSGEQIAFTTTTTHTVSTTTTFWKIPRRKKTPQHLFPLPPKVDKEVTHTTHTHVGPELMLRPELESTSSSTVMTPSGTSVVDRSQNASSTLAASTLGLAGPGTPLIRSNSTASSRSLRSNPASLKQKAGLSRGRSVTLGAMEGSIGRNSISGLFNLCLRRESEPGAVGDLSRGPSPQPYRTGTISNSVVDSKERLMIPERRNEDTPQMFLARMEKAVSKSVLASLLARSDDTFHVAVLKAYMATFDFRDDPMDMALRKLLMEAELPRETQQIDRVVQAFAERYHECNPYIYTSPEQAYFIAFSLLILHTDVFNKNNRHKMQKADYVKNTQGEGVTIDILECFYANITYTPFIHVEDDFDINGEKIVPQRPKRGLFGRGNSDGKRNISIKEPVDPYALIMEQRLDLLRPTLKDVIEIEDPYSYLGTANRLDISGLHQSFFRYAVLQIVSPRSRPDAFLSPSTVANPQDADPGVVDIKITKIGILWRKDTKKKKMRDPWQEWGSMLTGSQLYFFKNVGWIKNLMGQLEQHQKAGNCGTPVVFTPPLNTFKPDALVSTDDAVALLDHTYKKHKHAFAFIRHGGVQEYFLAESEAEMNDWLAKLNYAATFRTAGVRMRGVVGGNYEGQRVPVIRRLGDSPAARVIDSPSGEVSILRGGIDQQLAADISNARRQIVEQKILDSEERLVSANKQLDTYLRNARHLSILTPIQVKTREHVIFAATALAAKLQWVRMDMWKLKCHRDILALDMEEEKKVMKEHARKPAIDSVARRPSKCSAHSGRDGDLGADMQETLTPTPDMLDTSNDNIEPVPSLDLPEPIAHDNWDLPFLTIDSKPRGSISSSVQRPQSSASLAPVNETSAGTDSPSNRTSLSIQSTVKSEDDIELDLEKAPDTEKGKSKELGSLPKLRRGLQKTLREAHVPGHKSKKSRDMSAEIANGAEKNGGAQEEGLARTTGSFTVHGKKASVITFGSEWNSISPEERIRRHKASLSPEPGAEHKSSLLGDSTSLTTLSRQNSELK</sequence>
<evidence type="ECO:0000256" key="2">
    <source>
        <dbReference type="SAM" id="MobiDB-lite"/>
    </source>
</evidence>
<feature type="compositionally biased region" description="Basic and acidic residues" evidence="2">
    <location>
        <begin position="1075"/>
        <end position="1089"/>
    </location>
</feature>
<dbReference type="InParanoid" id="A0A3N4L6I6"/>
<feature type="compositionally biased region" description="Polar residues" evidence="2">
    <location>
        <begin position="258"/>
        <end position="286"/>
    </location>
</feature>
<feature type="domain" description="SEC7" evidence="4">
    <location>
        <begin position="377"/>
        <end position="542"/>
    </location>
</feature>
<dbReference type="GO" id="GO:0005085">
    <property type="term" value="F:guanyl-nucleotide exchange factor activity"/>
    <property type="evidence" value="ECO:0007669"/>
    <property type="project" value="InterPro"/>
</dbReference>
<feature type="region of interest" description="Disordered" evidence="2">
    <location>
        <begin position="1"/>
        <end position="205"/>
    </location>
</feature>
<dbReference type="InterPro" id="IPR000904">
    <property type="entry name" value="Sec7_dom"/>
</dbReference>
<feature type="region of interest" description="Disordered" evidence="2">
    <location>
        <begin position="224"/>
        <end position="323"/>
    </location>
</feature>
<feature type="compositionally biased region" description="Low complexity" evidence="2">
    <location>
        <begin position="1027"/>
        <end position="1040"/>
    </location>
</feature>
<feature type="compositionally biased region" description="Polar residues" evidence="2">
    <location>
        <begin position="980"/>
        <end position="995"/>
    </location>
</feature>
<feature type="compositionally biased region" description="Low complexity" evidence="2">
    <location>
        <begin position="186"/>
        <end position="195"/>
    </location>
</feature>
<name>A0A3N4L6I6_9PEZI</name>
<feature type="region of interest" description="Disordered" evidence="2">
    <location>
        <begin position="947"/>
        <end position="1007"/>
    </location>
</feature>
<evidence type="ECO:0000256" key="1">
    <source>
        <dbReference type="SAM" id="Coils"/>
    </source>
</evidence>
<feature type="compositionally biased region" description="Basic and acidic residues" evidence="2">
    <location>
        <begin position="9"/>
        <end position="20"/>
    </location>
</feature>
<dbReference type="Gene3D" id="1.10.1000.11">
    <property type="entry name" value="Arf Nucleotide-binding Site Opener,domain 2"/>
    <property type="match status" value="1"/>
</dbReference>
<organism evidence="5 6">
    <name type="scientific">Terfezia boudieri ATCC MYA-4762</name>
    <dbReference type="NCBI Taxonomy" id="1051890"/>
    <lineage>
        <taxon>Eukaryota</taxon>
        <taxon>Fungi</taxon>
        <taxon>Dikarya</taxon>
        <taxon>Ascomycota</taxon>
        <taxon>Pezizomycotina</taxon>
        <taxon>Pezizomycetes</taxon>
        <taxon>Pezizales</taxon>
        <taxon>Pezizaceae</taxon>
        <taxon>Terfezia</taxon>
    </lineage>
</organism>
<feature type="region of interest" description="Disordered" evidence="2">
    <location>
        <begin position="1160"/>
        <end position="1208"/>
    </location>
</feature>
<dbReference type="InterPro" id="IPR001849">
    <property type="entry name" value="PH_domain"/>
</dbReference>
<dbReference type="STRING" id="1051890.A0A3N4L6I6"/>
<dbReference type="Gene3D" id="2.30.29.30">
    <property type="entry name" value="Pleckstrin-homology domain (PH domain)/Phosphotyrosine-binding domain (PTB)"/>
    <property type="match status" value="1"/>
</dbReference>
<accession>A0A3N4L6I6</accession>
<evidence type="ECO:0000259" key="4">
    <source>
        <dbReference type="PROSITE" id="PS50190"/>
    </source>
</evidence>
<dbReference type="GO" id="GO:0032012">
    <property type="term" value="P:regulation of ARF protein signal transduction"/>
    <property type="evidence" value="ECO:0007669"/>
    <property type="project" value="InterPro"/>
</dbReference>
<feature type="domain" description="PH" evidence="3">
    <location>
        <begin position="669"/>
        <end position="798"/>
    </location>
</feature>
<dbReference type="EMBL" id="ML121626">
    <property type="protein sequence ID" value="RPB18497.1"/>
    <property type="molecule type" value="Genomic_DNA"/>
</dbReference>
<feature type="compositionally biased region" description="Polar residues" evidence="2">
    <location>
        <begin position="1045"/>
        <end position="1066"/>
    </location>
</feature>
<feature type="compositionally biased region" description="Low complexity" evidence="2">
    <location>
        <begin position="300"/>
        <end position="312"/>
    </location>
</feature>